<evidence type="ECO:0000313" key="3">
    <source>
        <dbReference type="EMBL" id="CAH8244843.1"/>
    </source>
</evidence>
<keyword evidence="2" id="KW-0732">Signal</keyword>
<reference evidence="3" key="1">
    <citation type="submission" date="2022-06" db="EMBL/GenBank/DDBJ databases">
        <authorList>
            <person name="Dietemann V."/>
            <person name="Ory F."/>
            <person name="Dainat B."/>
            <person name="Oberhansli S."/>
        </authorList>
    </citation>
    <scope>NUCLEOTIDE SEQUENCE</scope>
    <source>
        <strain evidence="3">Ena-SAMPLE-TAB-26-04-2022-14:26:32:270-5432</strain>
    </source>
</reference>
<feature type="chain" id="PRO_5046140653" evidence="2">
    <location>
        <begin position="26"/>
        <end position="46"/>
    </location>
</feature>
<dbReference type="Proteomes" id="UP001154322">
    <property type="component" value="Unassembled WGS sequence"/>
</dbReference>
<evidence type="ECO:0000256" key="2">
    <source>
        <dbReference type="SAM" id="SignalP"/>
    </source>
</evidence>
<organism evidence="3 4">
    <name type="scientific">Paenibacillus melissococcoides</name>
    <dbReference type="NCBI Taxonomy" id="2912268"/>
    <lineage>
        <taxon>Bacteria</taxon>
        <taxon>Bacillati</taxon>
        <taxon>Bacillota</taxon>
        <taxon>Bacilli</taxon>
        <taxon>Bacillales</taxon>
        <taxon>Paenibacillaceae</taxon>
        <taxon>Paenibacillus</taxon>
    </lineage>
</organism>
<feature type="region of interest" description="Disordered" evidence="1">
    <location>
        <begin position="27"/>
        <end position="46"/>
    </location>
</feature>
<comment type="caution">
    <text evidence="3">The sequence shown here is derived from an EMBL/GenBank/DDBJ whole genome shotgun (WGS) entry which is preliminary data.</text>
</comment>
<evidence type="ECO:0000256" key="1">
    <source>
        <dbReference type="SAM" id="MobiDB-lite"/>
    </source>
</evidence>
<keyword evidence="4" id="KW-1185">Reference proteome</keyword>
<dbReference type="EMBL" id="CALYLO010000002">
    <property type="protein sequence ID" value="CAH8244843.1"/>
    <property type="molecule type" value="Genomic_DNA"/>
</dbReference>
<name>A0ABM9FZU4_9BACL</name>
<evidence type="ECO:0000313" key="4">
    <source>
        <dbReference type="Proteomes" id="UP001154322"/>
    </source>
</evidence>
<dbReference type="RefSeq" id="WP_213430984.1">
    <property type="nucleotide sequence ID" value="NZ_AP031286.1"/>
</dbReference>
<proteinExistence type="predicted"/>
<gene>
    <name evidence="3" type="ORF">WJ0W_002074</name>
</gene>
<feature type="signal peptide" evidence="2">
    <location>
        <begin position="1"/>
        <end position="25"/>
    </location>
</feature>
<sequence>MRKAYASAALVISLVCALFSPALLAHPGKTDANGGTPAGRTARNGA</sequence>
<accession>A0ABM9FZU4</accession>
<protein>
    <submittedName>
        <fullName evidence="3">Uncharacterized protein</fullName>
    </submittedName>
</protein>